<reference evidence="3" key="1">
    <citation type="submission" date="2014-01" db="EMBL/GenBank/DDBJ databases">
        <title>The Genome Sequence of Anopheles melas CM1001059_A (V2).</title>
        <authorList>
            <consortium name="The Broad Institute Genomics Platform"/>
            <person name="Neafsey D.E."/>
            <person name="Besansky N."/>
            <person name="Howell P."/>
            <person name="Walton C."/>
            <person name="Young S.K."/>
            <person name="Zeng Q."/>
            <person name="Gargeya S."/>
            <person name="Fitzgerald M."/>
            <person name="Haas B."/>
            <person name="Abouelleil A."/>
            <person name="Allen A.W."/>
            <person name="Alvarado L."/>
            <person name="Arachchi H.M."/>
            <person name="Berlin A.M."/>
            <person name="Chapman S.B."/>
            <person name="Gainer-Dewar J."/>
            <person name="Goldberg J."/>
            <person name="Griggs A."/>
            <person name="Gujja S."/>
            <person name="Hansen M."/>
            <person name="Howarth C."/>
            <person name="Imamovic A."/>
            <person name="Ireland A."/>
            <person name="Larimer J."/>
            <person name="McCowan C."/>
            <person name="Murphy C."/>
            <person name="Pearson M."/>
            <person name="Poon T.W."/>
            <person name="Priest M."/>
            <person name="Roberts A."/>
            <person name="Saif S."/>
            <person name="Shea T."/>
            <person name="Sisk P."/>
            <person name="Sykes S."/>
            <person name="Wortman J."/>
            <person name="Nusbaum C."/>
            <person name="Birren B."/>
        </authorList>
    </citation>
    <scope>NUCLEOTIDE SEQUENCE [LARGE SCALE GENOMIC DNA]</scope>
    <source>
        <strain evidence="3">CM1001059</strain>
    </source>
</reference>
<name>A0A182UBT8_9DIPT</name>
<reference evidence="2" key="2">
    <citation type="submission" date="2020-05" db="UniProtKB">
        <authorList>
            <consortium name="EnsemblMetazoa"/>
        </authorList>
    </citation>
    <scope>IDENTIFICATION</scope>
    <source>
        <strain evidence="2">CM1001059</strain>
    </source>
</reference>
<dbReference type="AlphaFoldDB" id="A0A182UBT8"/>
<protein>
    <submittedName>
        <fullName evidence="2">Uncharacterized protein</fullName>
    </submittedName>
</protein>
<feature type="chain" id="PRO_5008137999" evidence="1">
    <location>
        <begin position="19"/>
        <end position="216"/>
    </location>
</feature>
<dbReference type="EnsemblMetazoa" id="AMEC017560-RA">
    <property type="protein sequence ID" value="AMEC017560-PA"/>
    <property type="gene ID" value="AMEC017560"/>
</dbReference>
<dbReference type="VEuPathDB" id="VectorBase:AMEC017560"/>
<evidence type="ECO:0000313" key="3">
    <source>
        <dbReference type="Proteomes" id="UP000075902"/>
    </source>
</evidence>
<sequence>MELLLLPTLLLLSSASLADTYQGSRVSYSTILSGQYVEFFQPFSLCGTLTNFTEQDAQNTITNVGLNESQCTIGCVNKTNDAFRIGIYACGKGADSFTLPISLTDMEFMVDYTDELFVTRGQHGKLRIELHLKPNLTCLHRANVVCIRITKYEMQFESLDELRQFRAKGNMDLGVNKNIWKMGLKNKALKLRYFSDVMMVISLMICVFRCVKHTHA</sequence>
<evidence type="ECO:0000313" key="2">
    <source>
        <dbReference type="EnsemblMetazoa" id="AMEC017560-PA"/>
    </source>
</evidence>
<keyword evidence="3" id="KW-1185">Reference proteome</keyword>
<feature type="signal peptide" evidence="1">
    <location>
        <begin position="1"/>
        <end position="18"/>
    </location>
</feature>
<accession>A0A182UBT8</accession>
<evidence type="ECO:0000256" key="1">
    <source>
        <dbReference type="SAM" id="SignalP"/>
    </source>
</evidence>
<organism evidence="2 3">
    <name type="scientific">Anopheles melas</name>
    <dbReference type="NCBI Taxonomy" id="34690"/>
    <lineage>
        <taxon>Eukaryota</taxon>
        <taxon>Metazoa</taxon>
        <taxon>Ecdysozoa</taxon>
        <taxon>Arthropoda</taxon>
        <taxon>Hexapoda</taxon>
        <taxon>Insecta</taxon>
        <taxon>Pterygota</taxon>
        <taxon>Neoptera</taxon>
        <taxon>Endopterygota</taxon>
        <taxon>Diptera</taxon>
        <taxon>Nematocera</taxon>
        <taxon>Culicoidea</taxon>
        <taxon>Culicidae</taxon>
        <taxon>Anophelinae</taxon>
        <taxon>Anopheles</taxon>
    </lineage>
</organism>
<dbReference type="Proteomes" id="UP000075902">
    <property type="component" value="Unassembled WGS sequence"/>
</dbReference>
<keyword evidence="1" id="KW-0732">Signal</keyword>
<proteinExistence type="predicted"/>